<accession>A0A0M3TAG1</accession>
<evidence type="ECO:0000313" key="12">
    <source>
        <dbReference type="EMBL" id="ALE17012.1"/>
    </source>
</evidence>
<dbReference type="Gene3D" id="3.30.830.10">
    <property type="entry name" value="Metalloenzyme, LuxS/M16 peptidase-like"/>
    <property type="match status" value="4"/>
</dbReference>
<dbReference type="PANTHER" id="PTHR43690:SF17">
    <property type="entry name" value="PROTEIN YHJJ"/>
    <property type="match status" value="1"/>
</dbReference>
<dbReference type="InterPro" id="IPR007863">
    <property type="entry name" value="Peptidase_M16_C"/>
</dbReference>
<dbReference type="OrthoDB" id="9811314at2"/>
<dbReference type="EMBL" id="CP012669">
    <property type="protein sequence ID" value="ALE17012.1"/>
    <property type="molecule type" value="Genomic_DNA"/>
</dbReference>
<dbReference type="STRING" id="361183.AMC99_01722"/>
<dbReference type="InterPro" id="IPR050626">
    <property type="entry name" value="Peptidase_M16"/>
</dbReference>
<evidence type="ECO:0000256" key="2">
    <source>
        <dbReference type="ARBA" id="ARBA00007261"/>
    </source>
</evidence>
<feature type="domain" description="Peptidase M16 C-terminal" evidence="11">
    <location>
        <begin position="221"/>
        <end position="400"/>
    </location>
</feature>
<reference evidence="12 13" key="1">
    <citation type="submission" date="2015-09" db="EMBL/GenBank/DDBJ databases">
        <title>Complete genome sequence of a benzo[a]pyrene-degrading bacterium Altererythrobacter epoxidivorans CGMCC 1.7731T.</title>
        <authorList>
            <person name="Li Z."/>
            <person name="Cheng H."/>
            <person name="Huo Y."/>
            <person name="Xu X."/>
        </authorList>
    </citation>
    <scope>NUCLEOTIDE SEQUENCE [LARGE SCALE GENOMIC DNA]</scope>
    <source>
        <strain evidence="12 13">CGMCC 1.7731</strain>
    </source>
</reference>
<proteinExistence type="inferred from homology"/>
<evidence type="ECO:0000259" key="10">
    <source>
        <dbReference type="Pfam" id="PF00675"/>
    </source>
</evidence>
<dbReference type="Proteomes" id="UP000057938">
    <property type="component" value="Chromosome"/>
</dbReference>
<keyword evidence="7" id="KW-0482">Metalloprotease</keyword>
<evidence type="ECO:0000313" key="13">
    <source>
        <dbReference type="Proteomes" id="UP000057938"/>
    </source>
</evidence>
<feature type="chain" id="PRO_5005789871" evidence="9">
    <location>
        <begin position="20"/>
        <end position="950"/>
    </location>
</feature>
<feature type="domain" description="Peptidase M16 N-terminal" evidence="10">
    <location>
        <begin position="60"/>
        <end position="184"/>
    </location>
</feature>
<dbReference type="AlphaFoldDB" id="A0A0M3TAG1"/>
<dbReference type="PATRIC" id="fig|361183.4.peg.1692"/>
<dbReference type="GO" id="GO:0006508">
    <property type="term" value="P:proteolysis"/>
    <property type="evidence" value="ECO:0007669"/>
    <property type="project" value="UniProtKB-KW"/>
</dbReference>
<evidence type="ECO:0000256" key="7">
    <source>
        <dbReference type="ARBA" id="ARBA00023049"/>
    </source>
</evidence>
<keyword evidence="5" id="KW-0378">Hydrolase</keyword>
<dbReference type="Pfam" id="PF05193">
    <property type="entry name" value="Peptidase_M16_C"/>
    <property type="match status" value="2"/>
</dbReference>
<dbReference type="SUPFAM" id="SSF63411">
    <property type="entry name" value="LuxS/MPP-like metallohydrolase"/>
    <property type="match status" value="4"/>
</dbReference>
<comment type="cofactor">
    <cofactor evidence="1">
        <name>Zn(2+)</name>
        <dbReference type="ChEBI" id="CHEBI:29105"/>
    </cofactor>
</comment>
<dbReference type="GO" id="GO:0004222">
    <property type="term" value="F:metalloendopeptidase activity"/>
    <property type="evidence" value="ECO:0007669"/>
    <property type="project" value="InterPro"/>
</dbReference>
<feature type="signal peptide" evidence="9">
    <location>
        <begin position="1"/>
        <end position="19"/>
    </location>
</feature>
<keyword evidence="4" id="KW-0479">Metal-binding</keyword>
<evidence type="ECO:0000256" key="5">
    <source>
        <dbReference type="ARBA" id="ARBA00022801"/>
    </source>
</evidence>
<evidence type="ECO:0000256" key="1">
    <source>
        <dbReference type="ARBA" id="ARBA00001947"/>
    </source>
</evidence>
<dbReference type="PANTHER" id="PTHR43690">
    <property type="entry name" value="NARDILYSIN"/>
    <property type="match status" value="1"/>
</dbReference>
<feature type="domain" description="Peptidase M16 C-terminal" evidence="11">
    <location>
        <begin position="713"/>
        <end position="875"/>
    </location>
</feature>
<evidence type="ECO:0000256" key="8">
    <source>
        <dbReference type="RuleBase" id="RU004447"/>
    </source>
</evidence>
<name>A0A0M3TAG1_9SPHN</name>
<dbReference type="InterPro" id="IPR011765">
    <property type="entry name" value="Pept_M16_N"/>
</dbReference>
<comment type="similarity">
    <text evidence="2 8">Belongs to the peptidase M16 family.</text>
</comment>
<gene>
    <name evidence="12" type="ORF">AMC99_01722</name>
</gene>
<dbReference type="GO" id="GO:0046872">
    <property type="term" value="F:metal ion binding"/>
    <property type="evidence" value="ECO:0007669"/>
    <property type="project" value="UniProtKB-KW"/>
</dbReference>
<sequence>MTRFALPFAAFLLCSTALAAQEGEEATTGWNPADWEIEQTDIAVDPGYSFGRLANGMRYILRQNSTPEDTALVRLHIGSGSLDERDDERGLAHFLEHMAFNGSKRVPEGEMVKLLEREGLAFGADTNASTNFETTVYKLNLPRNDEALLDTALMLMRETAGELTIAQDAVERERGVILAERRDRRNYALTETEDRLAFLSPGARYVDRLPIGTLEVLETADAARLRAFYERTYVPENTVLVIVGDYPVAVMEAAINTHFADWEGAGDPVEPETGPIDITRKGETDIYVDPALSERVTVTSFGPWEERPDTSDMRQANLVRQIGYGVINRRLEKVARQADAPFRGAGFGVGDVFEDGRMTNLVIDTADGEWQKGLEAATLELRRALEFGFTEDEVREQVARLRNSIENGVKSSDTRTNGALVGTALNLVDDGTVPATPESSLERFDSYADAITAEMALAAVKADCSPLDNPLIRYHGRSAPEGGQAALRHAWQAAAAAPVEPLAAEQVQSFAYTDFGTPGVVVSEERDDRFGFRLIRFENGVMLNLKQTDIRKDRVSFRVTVDGGTLLNTADDPLKTALVSSMSAGGLGKHSEDELETVLAGHDVRLSIGASTDGFRISGGTTPEDLLLQMQLVTAGLTDPGYRGEAIERYRRNIAEFFAKRDATPAAAYANSVGSILSDGDPRFTVQDQAAYEALDFAKLASDIGDRLANGAIEVALVGDFDEDAAIAAVAKTLGALPQREDAFQERTEARIRTFTADRSTRVIRHSGEEDQALVRMTWPTRDDSDFAEVMKLEMLERVLRIRLQETLREELGKAYSPSTGSAPSSTYTGYGVMSLAASVDLAEVEETRAAIRATLASLREKPVDADLLDRAREPLLEGYANMLKSLGGWMSLADHAQSENERLDRYFQAEPILRSITAEDVQEMARRYLVEGEEFEVLVLPETATGPDA</sequence>
<protein>
    <submittedName>
        <fullName evidence="12">Peptidase, M16 family</fullName>
    </submittedName>
</protein>
<dbReference type="InterPro" id="IPR001431">
    <property type="entry name" value="Pept_M16_Zn_BS"/>
</dbReference>
<keyword evidence="6" id="KW-0862">Zinc</keyword>
<dbReference type="RefSeq" id="WP_061927859.1">
    <property type="nucleotide sequence ID" value="NZ_CP012669.1"/>
</dbReference>
<keyword evidence="9" id="KW-0732">Signal</keyword>
<dbReference type="InterPro" id="IPR011249">
    <property type="entry name" value="Metalloenz_LuxS/M16"/>
</dbReference>
<evidence type="ECO:0000256" key="4">
    <source>
        <dbReference type="ARBA" id="ARBA00022723"/>
    </source>
</evidence>
<evidence type="ECO:0000256" key="6">
    <source>
        <dbReference type="ARBA" id="ARBA00022833"/>
    </source>
</evidence>
<organism evidence="12 13">
    <name type="scientific">Altererythrobacter epoxidivorans</name>
    <dbReference type="NCBI Taxonomy" id="361183"/>
    <lineage>
        <taxon>Bacteria</taxon>
        <taxon>Pseudomonadati</taxon>
        <taxon>Pseudomonadota</taxon>
        <taxon>Alphaproteobacteria</taxon>
        <taxon>Sphingomonadales</taxon>
        <taxon>Erythrobacteraceae</taxon>
        <taxon>Altererythrobacter</taxon>
    </lineage>
</organism>
<evidence type="ECO:0000259" key="11">
    <source>
        <dbReference type="Pfam" id="PF05193"/>
    </source>
</evidence>
<evidence type="ECO:0000256" key="9">
    <source>
        <dbReference type="SAM" id="SignalP"/>
    </source>
</evidence>
<dbReference type="Pfam" id="PF00675">
    <property type="entry name" value="Peptidase_M16"/>
    <property type="match status" value="1"/>
</dbReference>
<dbReference type="PROSITE" id="PS00143">
    <property type="entry name" value="INSULINASE"/>
    <property type="match status" value="1"/>
</dbReference>
<keyword evidence="13" id="KW-1185">Reference proteome</keyword>
<dbReference type="KEGG" id="aep:AMC99_01722"/>
<keyword evidence="3" id="KW-0645">Protease</keyword>
<evidence type="ECO:0000256" key="3">
    <source>
        <dbReference type="ARBA" id="ARBA00022670"/>
    </source>
</evidence>